<feature type="non-terminal residue" evidence="15">
    <location>
        <position position="322"/>
    </location>
</feature>
<evidence type="ECO:0000256" key="8">
    <source>
        <dbReference type="ARBA" id="ARBA00022827"/>
    </source>
</evidence>
<dbReference type="SMART" id="SM01008">
    <property type="entry name" value="Ald_Xan_dh_C"/>
    <property type="match status" value="1"/>
</dbReference>
<evidence type="ECO:0000256" key="11">
    <source>
        <dbReference type="ARBA" id="ARBA00023014"/>
    </source>
</evidence>
<keyword evidence="4" id="KW-0500">Molybdenum</keyword>
<evidence type="ECO:0000313" key="15">
    <source>
        <dbReference type="RefSeq" id="XP_010774713.1"/>
    </source>
</evidence>
<evidence type="ECO:0000256" key="7">
    <source>
        <dbReference type="ARBA" id="ARBA00022723"/>
    </source>
</evidence>
<keyword evidence="8" id="KW-0274">FAD</keyword>
<dbReference type="InterPro" id="IPR008274">
    <property type="entry name" value="AldOxase/xan_DH_MoCoBD1"/>
</dbReference>
<keyword evidence="7" id="KW-0479">Metal-binding</keyword>
<feature type="domain" description="Aldehyde oxidase/xanthine dehydrogenase a/b hammerhead" evidence="13">
    <location>
        <begin position="1"/>
        <end position="67"/>
    </location>
</feature>
<dbReference type="Gene3D" id="3.90.1170.50">
    <property type="entry name" value="Aldehyde oxidase/xanthine dehydrogenase, a/b hammerhead"/>
    <property type="match status" value="1"/>
</dbReference>
<dbReference type="GeneID" id="104949968"/>
<dbReference type="AlphaFoldDB" id="A0A6I9NHW9"/>
<evidence type="ECO:0000256" key="3">
    <source>
        <dbReference type="ARBA" id="ARBA00006849"/>
    </source>
</evidence>
<evidence type="ECO:0000256" key="9">
    <source>
        <dbReference type="ARBA" id="ARBA00023002"/>
    </source>
</evidence>
<accession>A0A6I9NHW9</accession>
<evidence type="ECO:0000256" key="10">
    <source>
        <dbReference type="ARBA" id="ARBA00023004"/>
    </source>
</evidence>
<dbReference type="GO" id="GO:0005506">
    <property type="term" value="F:iron ion binding"/>
    <property type="evidence" value="ECO:0007669"/>
    <property type="project" value="InterPro"/>
</dbReference>
<dbReference type="InterPro" id="IPR016208">
    <property type="entry name" value="Ald_Oxase/xanthine_DH-like"/>
</dbReference>
<evidence type="ECO:0000256" key="2">
    <source>
        <dbReference type="ARBA" id="ARBA00001974"/>
    </source>
</evidence>
<reference evidence="15" key="1">
    <citation type="submission" date="2025-08" db="UniProtKB">
        <authorList>
            <consortium name="RefSeq"/>
        </authorList>
    </citation>
    <scope>IDENTIFICATION</scope>
    <source>
        <tissue evidence="15">Muscle</tissue>
    </source>
</reference>
<comment type="cofactor">
    <cofactor evidence="12">
        <name>[2Fe-2S] cluster</name>
        <dbReference type="ChEBI" id="CHEBI:190135"/>
    </cofactor>
</comment>
<dbReference type="SUPFAM" id="SSF56003">
    <property type="entry name" value="Molybdenum cofactor-binding domain"/>
    <property type="match status" value="1"/>
</dbReference>
<organism evidence="14 15">
    <name type="scientific">Notothenia coriiceps</name>
    <name type="common">black rockcod</name>
    <dbReference type="NCBI Taxonomy" id="8208"/>
    <lineage>
        <taxon>Eukaryota</taxon>
        <taxon>Metazoa</taxon>
        <taxon>Chordata</taxon>
        <taxon>Craniata</taxon>
        <taxon>Vertebrata</taxon>
        <taxon>Euteleostomi</taxon>
        <taxon>Actinopterygii</taxon>
        <taxon>Neopterygii</taxon>
        <taxon>Teleostei</taxon>
        <taxon>Neoteleostei</taxon>
        <taxon>Acanthomorphata</taxon>
        <taxon>Eupercaria</taxon>
        <taxon>Perciformes</taxon>
        <taxon>Notothenioidei</taxon>
        <taxon>Nototheniidae</taxon>
        <taxon>Notothenia</taxon>
    </lineage>
</organism>
<evidence type="ECO:0000313" key="14">
    <source>
        <dbReference type="Proteomes" id="UP000504611"/>
    </source>
</evidence>
<dbReference type="PANTHER" id="PTHR45444:SF3">
    <property type="entry name" value="XANTHINE DEHYDROGENASE"/>
    <property type="match status" value="1"/>
</dbReference>
<protein>
    <submittedName>
        <fullName evidence="15">Xanthine dehydrogenase/oxidase-like</fullName>
    </submittedName>
</protein>
<dbReference type="OrthoDB" id="8300278at2759"/>
<dbReference type="RefSeq" id="XP_010774713.1">
    <property type="nucleotide sequence ID" value="XM_010776411.1"/>
</dbReference>
<evidence type="ECO:0000256" key="4">
    <source>
        <dbReference type="ARBA" id="ARBA00022505"/>
    </source>
</evidence>
<dbReference type="InterPro" id="IPR000674">
    <property type="entry name" value="Ald_Oxase/Xan_DH_a/b"/>
</dbReference>
<keyword evidence="10" id="KW-0408">Iron</keyword>
<dbReference type="InterPro" id="IPR022407">
    <property type="entry name" value="OxRdtase_Mopterin_BS"/>
</dbReference>
<keyword evidence="14" id="KW-1185">Reference proteome</keyword>
<dbReference type="Pfam" id="PF02738">
    <property type="entry name" value="MoCoBD_1"/>
    <property type="match status" value="1"/>
</dbReference>
<dbReference type="FunFam" id="3.30.365.10:FF:000001">
    <property type="entry name" value="Xanthine dehydrogenase oxidase"/>
    <property type="match status" value="1"/>
</dbReference>
<dbReference type="GO" id="GO:0043546">
    <property type="term" value="F:molybdopterin cofactor binding"/>
    <property type="evidence" value="ECO:0007669"/>
    <property type="project" value="InterPro"/>
</dbReference>
<evidence type="ECO:0000256" key="1">
    <source>
        <dbReference type="ARBA" id="ARBA00001924"/>
    </source>
</evidence>
<dbReference type="Gene3D" id="3.30.365.10">
    <property type="entry name" value="Aldehyde oxidase/xanthine dehydrogenase, molybdopterin binding domain"/>
    <property type="match status" value="2"/>
</dbReference>
<evidence type="ECO:0000256" key="12">
    <source>
        <dbReference type="ARBA" id="ARBA00034078"/>
    </source>
</evidence>
<dbReference type="GO" id="GO:0016491">
    <property type="term" value="F:oxidoreductase activity"/>
    <property type="evidence" value="ECO:0007669"/>
    <property type="project" value="UniProtKB-KW"/>
</dbReference>
<keyword evidence="6" id="KW-0001">2Fe-2S</keyword>
<keyword evidence="11" id="KW-0411">Iron-sulfur</keyword>
<comment type="cofactor">
    <cofactor evidence="2">
        <name>FAD</name>
        <dbReference type="ChEBI" id="CHEBI:57692"/>
    </cofactor>
</comment>
<dbReference type="GO" id="GO:0051537">
    <property type="term" value="F:2 iron, 2 sulfur cluster binding"/>
    <property type="evidence" value="ECO:0007669"/>
    <property type="project" value="UniProtKB-KW"/>
</dbReference>
<dbReference type="FunFam" id="3.30.365.10:FF:000003">
    <property type="entry name" value="Aldehyde oxidase 1"/>
    <property type="match status" value="1"/>
</dbReference>
<comment type="cofactor">
    <cofactor evidence="1">
        <name>Mo-molybdopterin</name>
        <dbReference type="ChEBI" id="CHEBI:71302"/>
    </cofactor>
</comment>
<gene>
    <name evidence="15" type="primary">LOC104949968</name>
</gene>
<dbReference type="PROSITE" id="PS00559">
    <property type="entry name" value="MOLYBDOPTERIN_EUK"/>
    <property type="match status" value="1"/>
</dbReference>
<dbReference type="Pfam" id="PF01315">
    <property type="entry name" value="Ald_Xan_dh_C"/>
    <property type="match status" value="1"/>
</dbReference>
<dbReference type="KEGG" id="ncc:104949968"/>
<sequence>MPGVVCCVFASDIPGSNATGPIHYDETVLADQQVTCVGHIIGAVVAETQLEAQRAAKAVKVQYEELKPIITIQEAIANQSFYQPFRTIQNGDLEAGFKQADHTLEGEMHIGGQEHFYLETNVTLAVPREDGEMELFVSTQAPTKTQSLVAKALGVSANRVVVRVKRMGGGFGGKESRTTLLSTVVAVAANKLRRPVRCMLDRDEDMLISGGRHPFYGKYKVGFLNSGKVVALDVSYYSNVGNSMDLSLSVMERALFHMENSYSLTNIRGRGFLCKTNLPSNTAFRGFGGPQGMMVTENWITDVAQSLGKPSDEVREGRSECW</sequence>
<evidence type="ECO:0000256" key="6">
    <source>
        <dbReference type="ARBA" id="ARBA00022714"/>
    </source>
</evidence>
<dbReference type="PANTHER" id="PTHR45444">
    <property type="entry name" value="XANTHINE DEHYDROGENASE"/>
    <property type="match status" value="1"/>
</dbReference>
<name>A0A6I9NHW9_9TELE</name>
<keyword evidence="9" id="KW-0560">Oxidoreductase</keyword>
<dbReference type="InterPro" id="IPR036856">
    <property type="entry name" value="Ald_Oxase/Xan_DH_a/b_sf"/>
</dbReference>
<proteinExistence type="inferred from homology"/>
<evidence type="ECO:0000259" key="13">
    <source>
        <dbReference type="SMART" id="SM01008"/>
    </source>
</evidence>
<dbReference type="InterPro" id="IPR037165">
    <property type="entry name" value="AldOxase/xan_DH_Mopterin-bd_sf"/>
</dbReference>
<keyword evidence="5" id="KW-0285">Flavoprotein</keyword>
<comment type="similarity">
    <text evidence="3">Belongs to the xanthine dehydrogenase family.</text>
</comment>
<dbReference type="Proteomes" id="UP000504611">
    <property type="component" value="Unplaced"/>
</dbReference>
<dbReference type="SUPFAM" id="SSF54665">
    <property type="entry name" value="CO dehydrogenase molybdoprotein N-domain-like"/>
    <property type="match status" value="1"/>
</dbReference>
<evidence type="ECO:0000256" key="5">
    <source>
        <dbReference type="ARBA" id="ARBA00022630"/>
    </source>
</evidence>